<dbReference type="InterPro" id="IPR059216">
    <property type="entry name" value="LeuA_carph_isopro_dom"/>
</dbReference>
<dbReference type="RefSeq" id="WP_184116387.1">
    <property type="nucleotide sequence ID" value="NZ_JACHNY010000007.1"/>
</dbReference>
<keyword evidence="2" id="KW-1185">Reference proteome</keyword>
<name>A0A7W7AL02_9SPHN</name>
<dbReference type="Gene3D" id="1.10.260.40">
    <property type="entry name" value="lambda repressor-like DNA-binding domains"/>
    <property type="match status" value="1"/>
</dbReference>
<dbReference type="GO" id="GO:0003677">
    <property type="term" value="F:DNA binding"/>
    <property type="evidence" value="ECO:0007669"/>
    <property type="project" value="InterPro"/>
</dbReference>
<gene>
    <name evidence="1" type="ORF">GGQ96_003135</name>
</gene>
<dbReference type="NCBIfam" id="NF046037">
    <property type="entry name" value="carphisopro"/>
    <property type="match status" value="1"/>
</dbReference>
<evidence type="ECO:0008006" key="3">
    <source>
        <dbReference type="Google" id="ProtNLM"/>
    </source>
</evidence>
<reference evidence="1 2" key="1">
    <citation type="submission" date="2020-08" db="EMBL/GenBank/DDBJ databases">
        <title>Genomic Encyclopedia of Type Strains, Phase IV (KMG-IV): sequencing the most valuable type-strain genomes for metagenomic binning, comparative biology and taxonomic classification.</title>
        <authorList>
            <person name="Goeker M."/>
        </authorList>
    </citation>
    <scope>NUCLEOTIDE SEQUENCE [LARGE SCALE GENOMIC DNA]</scope>
    <source>
        <strain evidence="1 2">DSM 15867</strain>
    </source>
</reference>
<comment type="caution">
    <text evidence="1">The sequence shown here is derived from an EMBL/GenBank/DDBJ whole genome shotgun (WGS) entry which is preliminary data.</text>
</comment>
<organism evidence="1 2">
    <name type="scientific">Sphingomonas abaci</name>
    <dbReference type="NCBI Taxonomy" id="237611"/>
    <lineage>
        <taxon>Bacteria</taxon>
        <taxon>Pseudomonadati</taxon>
        <taxon>Pseudomonadota</taxon>
        <taxon>Alphaproteobacteria</taxon>
        <taxon>Sphingomonadales</taxon>
        <taxon>Sphingomonadaceae</taxon>
        <taxon>Sphingomonas</taxon>
    </lineage>
</organism>
<evidence type="ECO:0000313" key="1">
    <source>
        <dbReference type="EMBL" id="MBB4618985.1"/>
    </source>
</evidence>
<dbReference type="Proteomes" id="UP000574769">
    <property type="component" value="Unassembled WGS sequence"/>
</dbReference>
<dbReference type="AlphaFoldDB" id="A0A7W7AL02"/>
<dbReference type="InterPro" id="IPR010982">
    <property type="entry name" value="Lambda_DNA-bd_dom_sf"/>
</dbReference>
<sequence>MIDALGGTTAVARLATTPVSTVHSWRKNGIPASRLAHLKLAVAVAKPSIDIDAIVSGVTQAAAA</sequence>
<evidence type="ECO:0000313" key="2">
    <source>
        <dbReference type="Proteomes" id="UP000574769"/>
    </source>
</evidence>
<proteinExistence type="predicted"/>
<protein>
    <recommendedName>
        <fullName evidence="3">Rha family transcriptional regulator</fullName>
    </recommendedName>
</protein>
<dbReference type="EMBL" id="JACHNY010000007">
    <property type="protein sequence ID" value="MBB4618985.1"/>
    <property type="molecule type" value="Genomic_DNA"/>
</dbReference>
<accession>A0A7W7AL02</accession>